<evidence type="ECO:0000313" key="2">
    <source>
        <dbReference type="Proteomes" id="UP000828941"/>
    </source>
</evidence>
<organism evidence="1 2">
    <name type="scientific">Bauhinia variegata</name>
    <name type="common">Purple orchid tree</name>
    <name type="synonym">Phanera variegata</name>
    <dbReference type="NCBI Taxonomy" id="167791"/>
    <lineage>
        <taxon>Eukaryota</taxon>
        <taxon>Viridiplantae</taxon>
        <taxon>Streptophyta</taxon>
        <taxon>Embryophyta</taxon>
        <taxon>Tracheophyta</taxon>
        <taxon>Spermatophyta</taxon>
        <taxon>Magnoliopsida</taxon>
        <taxon>eudicotyledons</taxon>
        <taxon>Gunneridae</taxon>
        <taxon>Pentapetalae</taxon>
        <taxon>rosids</taxon>
        <taxon>fabids</taxon>
        <taxon>Fabales</taxon>
        <taxon>Fabaceae</taxon>
        <taxon>Cercidoideae</taxon>
        <taxon>Cercideae</taxon>
        <taxon>Bauhiniinae</taxon>
        <taxon>Bauhinia</taxon>
    </lineage>
</organism>
<dbReference type="EMBL" id="CM039433">
    <property type="protein sequence ID" value="KAI4327954.1"/>
    <property type="molecule type" value="Genomic_DNA"/>
</dbReference>
<reference evidence="1 2" key="1">
    <citation type="journal article" date="2022" name="DNA Res.">
        <title>Chromosomal-level genome assembly of the orchid tree Bauhinia variegata (Leguminosae; Cercidoideae) supports the allotetraploid origin hypothesis of Bauhinia.</title>
        <authorList>
            <person name="Zhong Y."/>
            <person name="Chen Y."/>
            <person name="Zheng D."/>
            <person name="Pang J."/>
            <person name="Liu Y."/>
            <person name="Luo S."/>
            <person name="Meng S."/>
            <person name="Qian L."/>
            <person name="Wei D."/>
            <person name="Dai S."/>
            <person name="Zhou R."/>
        </authorList>
    </citation>
    <scope>NUCLEOTIDE SEQUENCE [LARGE SCALE GENOMIC DNA]</scope>
    <source>
        <strain evidence="1">BV-YZ2020</strain>
    </source>
</reference>
<gene>
    <name evidence="1" type="ORF">L6164_020357</name>
</gene>
<keyword evidence="2" id="KW-1185">Reference proteome</keyword>
<proteinExistence type="predicted"/>
<protein>
    <submittedName>
        <fullName evidence="1">Uncharacterized protein</fullName>
    </submittedName>
</protein>
<comment type="caution">
    <text evidence="1">The sequence shown here is derived from an EMBL/GenBank/DDBJ whole genome shotgun (WGS) entry which is preliminary data.</text>
</comment>
<evidence type="ECO:0000313" key="1">
    <source>
        <dbReference type="EMBL" id="KAI4327954.1"/>
    </source>
</evidence>
<dbReference type="Proteomes" id="UP000828941">
    <property type="component" value="Chromosome 8"/>
</dbReference>
<accession>A0ACB9MWU6</accession>
<name>A0ACB9MWU6_BAUVA</name>
<sequence>MPNDDLFDGQVSYILIAMGSAAVMVMMFHLIMICLSNPSITNQNPEQAQRLQLQHLVAVITPPETPRHYETSVARLIPAHKYEKKKEVISEDDTCSVCLGVFEEGDELRTLQECMHSYHVPCIDAWLYSHSSCPICRKLATPSPAVHPRVPDFGSGGGEANRHHDSRMSQNSP</sequence>